<proteinExistence type="predicted"/>
<dbReference type="Proteomes" id="UP000241394">
    <property type="component" value="Chromosome LG16"/>
</dbReference>
<feature type="region of interest" description="Disordered" evidence="1">
    <location>
        <begin position="76"/>
        <end position="114"/>
    </location>
</feature>
<gene>
    <name evidence="3" type="ORF">CEY00_Acc18620</name>
</gene>
<dbReference type="Gramene" id="PSS08285">
    <property type="protein sequence ID" value="PSS08285"/>
    <property type="gene ID" value="CEY00_Acc18620"/>
</dbReference>
<evidence type="ECO:0000313" key="3">
    <source>
        <dbReference type="EMBL" id="PSS08285.1"/>
    </source>
</evidence>
<dbReference type="Pfam" id="PF03732">
    <property type="entry name" value="Retrotrans_gag"/>
    <property type="match status" value="1"/>
</dbReference>
<evidence type="ECO:0000256" key="1">
    <source>
        <dbReference type="SAM" id="MobiDB-lite"/>
    </source>
</evidence>
<feature type="domain" description="Retrotransposon gag" evidence="2">
    <location>
        <begin position="140"/>
        <end position="207"/>
    </location>
</feature>
<protein>
    <submittedName>
        <fullName evidence="3">Calpain like</fullName>
    </submittedName>
</protein>
<name>A0A2R6QI35_ACTCC</name>
<keyword evidence="4" id="KW-1185">Reference proteome</keyword>
<sequence length="250" mass="28436">MSPKVNTELRSNFDYCRLLSRLSTSSHLDNKAHSMTNINKAPDLEALHREMHGIVEQIRIMNENNARLIQHLAMNNPPPAIAPIQEKANRSHRSHRSSSHDSQSRQNRTSIHKYGDESQGIIQIQAAIPARGGPTRSWLRTIDSFGDLSKLFVVNFMSCMVRQKTAFHLFTIHQKEGESLKDYVKQLNQVVLEVEDPSDKVVVMAMMEAFCLSPLFDSLSKNVLETLLTLQSKADKYIAAEELADAKWRR</sequence>
<organism evidence="3 4">
    <name type="scientific">Actinidia chinensis var. chinensis</name>
    <name type="common">Chinese soft-hair kiwi</name>
    <dbReference type="NCBI Taxonomy" id="1590841"/>
    <lineage>
        <taxon>Eukaryota</taxon>
        <taxon>Viridiplantae</taxon>
        <taxon>Streptophyta</taxon>
        <taxon>Embryophyta</taxon>
        <taxon>Tracheophyta</taxon>
        <taxon>Spermatophyta</taxon>
        <taxon>Magnoliopsida</taxon>
        <taxon>eudicotyledons</taxon>
        <taxon>Gunneridae</taxon>
        <taxon>Pentapetalae</taxon>
        <taxon>asterids</taxon>
        <taxon>Ericales</taxon>
        <taxon>Actinidiaceae</taxon>
        <taxon>Actinidia</taxon>
    </lineage>
</organism>
<dbReference type="OrthoDB" id="1752139at2759"/>
<evidence type="ECO:0000313" key="4">
    <source>
        <dbReference type="Proteomes" id="UP000241394"/>
    </source>
</evidence>
<reference evidence="3 4" key="1">
    <citation type="submission" date="2017-07" db="EMBL/GenBank/DDBJ databases">
        <title>An improved, manually edited Actinidia chinensis var. chinensis (kiwifruit) genome highlights the challenges associated with draft genomes and gene prediction in plants.</title>
        <authorList>
            <person name="Pilkington S."/>
            <person name="Crowhurst R."/>
            <person name="Hilario E."/>
            <person name="Nardozza S."/>
            <person name="Fraser L."/>
            <person name="Peng Y."/>
            <person name="Gunaseelan K."/>
            <person name="Simpson R."/>
            <person name="Tahir J."/>
            <person name="Deroles S."/>
            <person name="Templeton K."/>
            <person name="Luo Z."/>
            <person name="Davy M."/>
            <person name="Cheng C."/>
            <person name="Mcneilage M."/>
            <person name="Scaglione D."/>
            <person name="Liu Y."/>
            <person name="Zhang Q."/>
            <person name="Datson P."/>
            <person name="De Silva N."/>
            <person name="Gardiner S."/>
            <person name="Bassett H."/>
            <person name="Chagne D."/>
            <person name="Mccallum J."/>
            <person name="Dzierzon H."/>
            <person name="Deng C."/>
            <person name="Wang Y.-Y."/>
            <person name="Barron N."/>
            <person name="Manako K."/>
            <person name="Bowen J."/>
            <person name="Foster T."/>
            <person name="Erridge Z."/>
            <person name="Tiffin H."/>
            <person name="Waite C."/>
            <person name="Davies K."/>
            <person name="Grierson E."/>
            <person name="Laing W."/>
            <person name="Kirk R."/>
            <person name="Chen X."/>
            <person name="Wood M."/>
            <person name="Montefiori M."/>
            <person name="Brummell D."/>
            <person name="Schwinn K."/>
            <person name="Catanach A."/>
            <person name="Fullerton C."/>
            <person name="Li D."/>
            <person name="Meiyalaghan S."/>
            <person name="Nieuwenhuizen N."/>
            <person name="Read N."/>
            <person name="Prakash R."/>
            <person name="Hunter D."/>
            <person name="Zhang H."/>
            <person name="Mckenzie M."/>
            <person name="Knabel M."/>
            <person name="Harris A."/>
            <person name="Allan A."/>
            <person name="Chen A."/>
            <person name="Janssen B."/>
            <person name="Plunkett B."/>
            <person name="Dwamena C."/>
            <person name="Voogd C."/>
            <person name="Leif D."/>
            <person name="Lafferty D."/>
            <person name="Souleyre E."/>
            <person name="Varkonyi-Gasic E."/>
            <person name="Gambi F."/>
            <person name="Hanley J."/>
            <person name="Yao J.-L."/>
            <person name="Cheung J."/>
            <person name="David K."/>
            <person name="Warren B."/>
            <person name="Marsh K."/>
            <person name="Snowden K."/>
            <person name="Lin-Wang K."/>
            <person name="Brian L."/>
            <person name="Martinez-Sanchez M."/>
            <person name="Wang M."/>
            <person name="Ileperuma N."/>
            <person name="Macnee N."/>
            <person name="Campin R."/>
            <person name="Mcatee P."/>
            <person name="Drummond R."/>
            <person name="Espley R."/>
            <person name="Ireland H."/>
            <person name="Wu R."/>
            <person name="Atkinson R."/>
            <person name="Karunairetnam S."/>
            <person name="Bulley S."/>
            <person name="Chunkath S."/>
            <person name="Hanley Z."/>
            <person name="Storey R."/>
            <person name="Thrimawithana A."/>
            <person name="Thomson S."/>
            <person name="David C."/>
            <person name="Testolin R."/>
        </authorList>
    </citation>
    <scope>NUCLEOTIDE SEQUENCE [LARGE SCALE GENOMIC DNA]</scope>
    <source>
        <strain evidence="4">cv. Red5</strain>
        <tissue evidence="3">Young leaf</tissue>
    </source>
</reference>
<evidence type="ECO:0000259" key="2">
    <source>
        <dbReference type="Pfam" id="PF03732"/>
    </source>
</evidence>
<accession>A0A2R6QI35</accession>
<reference evidence="4" key="2">
    <citation type="journal article" date="2018" name="BMC Genomics">
        <title>A manually annotated Actinidia chinensis var. chinensis (kiwifruit) genome highlights the challenges associated with draft genomes and gene prediction in plants.</title>
        <authorList>
            <person name="Pilkington S.M."/>
            <person name="Crowhurst R."/>
            <person name="Hilario E."/>
            <person name="Nardozza S."/>
            <person name="Fraser L."/>
            <person name="Peng Y."/>
            <person name="Gunaseelan K."/>
            <person name="Simpson R."/>
            <person name="Tahir J."/>
            <person name="Deroles S.C."/>
            <person name="Templeton K."/>
            <person name="Luo Z."/>
            <person name="Davy M."/>
            <person name="Cheng C."/>
            <person name="McNeilage M."/>
            <person name="Scaglione D."/>
            <person name="Liu Y."/>
            <person name="Zhang Q."/>
            <person name="Datson P."/>
            <person name="De Silva N."/>
            <person name="Gardiner S.E."/>
            <person name="Bassett H."/>
            <person name="Chagne D."/>
            <person name="McCallum J."/>
            <person name="Dzierzon H."/>
            <person name="Deng C."/>
            <person name="Wang Y.Y."/>
            <person name="Barron L."/>
            <person name="Manako K."/>
            <person name="Bowen J."/>
            <person name="Foster T.M."/>
            <person name="Erridge Z.A."/>
            <person name="Tiffin H."/>
            <person name="Waite C.N."/>
            <person name="Davies K.M."/>
            <person name="Grierson E.P."/>
            <person name="Laing W.A."/>
            <person name="Kirk R."/>
            <person name="Chen X."/>
            <person name="Wood M."/>
            <person name="Montefiori M."/>
            <person name="Brummell D.A."/>
            <person name="Schwinn K.E."/>
            <person name="Catanach A."/>
            <person name="Fullerton C."/>
            <person name="Li D."/>
            <person name="Meiyalaghan S."/>
            <person name="Nieuwenhuizen N."/>
            <person name="Read N."/>
            <person name="Prakash R."/>
            <person name="Hunter D."/>
            <person name="Zhang H."/>
            <person name="McKenzie M."/>
            <person name="Knabel M."/>
            <person name="Harris A."/>
            <person name="Allan A.C."/>
            <person name="Gleave A."/>
            <person name="Chen A."/>
            <person name="Janssen B.J."/>
            <person name="Plunkett B."/>
            <person name="Ampomah-Dwamena C."/>
            <person name="Voogd C."/>
            <person name="Leif D."/>
            <person name="Lafferty D."/>
            <person name="Souleyre E.J.F."/>
            <person name="Varkonyi-Gasic E."/>
            <person name="Gambi F."/>
            <person name="Hanley J."/>
            <person name="Yao J.L."/>
            <person name="Cheung J."/>
            <person name="David K.M."/>
            <person name="Warren B."/>
            <person name="Marsh K."/>
            <person name="Snowden K.C."/>
            <person name="Lin-Wang K."/>
            <person name="Brian L."/>
            <person name="Martinez-Sanchez M."/>
            <person name="Wang M."/>
            <person name="Ileperuma N."/>
            <person name="Macnee N."/>
            <person name="Campin R."/>
            <person name="McAtee P."/>
            <person name="Drummond R.S.M."/>
            <person name="Espley R.V."/>
            <person name="Ireland H.S."/>
            <person name="Wu R."/>
            <person name="Atkinson R.G."/>
            <person name="Karunairetnam S."/>
            <person name="Bulley S."/>
            <person name="Chunkath S."/>
            <person name="Hanley Z."/>
            <person name="Storey R."/>
            <person name="Thrimawithana A.H."/>
            <person name="Thomson S."/>
            <person name="David C."/>
            <person name="Testolin R."/>
            <person name="Huang H."/>
            <person name="Hellens R.P."/>
            <person name="Schaffer R.J."/>
        </authorList>
    </citation>
    <scope>NUCLEOTIDE SEQUENCE [LARGE SCALE GENOMIC DNA]</scope>
    <source>
        <strain evidence="4">cv. Red5</strain>
    </source>
</reference>
<dbReference type="InParanoid" id="A0A2R6QI35"/>
<dbReference type="AlphaFoldDB" id="A0A2R6QI35"/>
<dbReference type="InterPro" id="IPR005162">
    <property type="entry name" value="Retrotrans_gag_dom"/>
</dbReference>
<comment type="caution">
    <text evidence="3">The sequence shown here is derived from an EMBL/GenBank/DDBJ whole genome shotgun (WGS) entry which is preliminary data.</text>
</comment>
<dbReference type="EMBL" id="NKQK01000016">
    <property type="protein sequence ID" value="PSS08285.1"/>
    <property type="molecule type" value="Genomic_DNA"/>
</dbReference>